<proteinExistence type="predicted"/>
<name>A0A0D8JD46_9BACT</name>
<evidence type="ECO:0000313" key="1">
    <source>
        <dbReference type="EMBL" id="KJF44639.1"/>
    </source>
</evidence>
<dbReference type="RefSeq" id="WP_045026178.1">
    <property type="nucleotide sequence ID" value="NZ_JRHC01000001.1"/>
</dbReference>
<accession>A0A0D8JD46</accession>
<gene>
    <name evidence="1" type="ORF">LH29_04030</name>
</gene>
<dbReference type="AlphaFoldDB" id="A0A0D8JD46"/>
<organism evidence="1 2">
    <name type="scientific">Draconibacterium sediminis</name>
    <dbReference type="NCBI Taxonomy" id="1544798"/>
    <lineage>
        <taxon>Bacteria</taxon>
        <taxon>Pseudomonadati</taxon>
        <taxon>Bacteroidota</taxon>
        <taxon>Bacteroidia</taxon>
        <taxon>Marinilabiliales</taxon>
        <taxon>Prolixibacteraceae</taxon>
        <taxon>Draconibacterium</taxon>
    </lineage>
</organism>
<dbReference type="EMBL" id="JRHC01000001">
    <property type="protein sequence ID" value="KJF44639.1"/>
    <property type="molecule type" value="Genomic_DNA"/>
</dbReference>
<keyword evidence="2" id="KW-1185">Reference proteome</keyword>
<evidence type="ECO:0000313" key="2">
    <source>
        <dbReference type="Proteomes" id="UP000032544"/>
    </source>
</evidence>
<sequence length="111" mass="12684">MFYIQILNFQFNKKIPTNIYQDLHRPIVINGLFPKTKGCPPEQPLEMSLKIDTTSHPDESWCTPPLEEEKRSYSPSYLNDKTNFPEAQFPLLPGGVYPSADGWGGKRLSLI</sequence>
<comment type="caution">
    <text evidence="1">The sequence shown here is derived from an EMBL/GenBank/DDBJ whole genome shotgun (WGS) entry which is preliminary data.</text>
</comment>
<reference evidence="1 2" key="1">
    <citation type="submission" date="2014-09" db="EMBL/GenBank/DDBJ databases">
        <title>Draft Genome Sequence of Draconibacterium sp. JN14CK-3.</title>
        <authorList>
            <person name="Dong C."/>
            <person name="Lai Q."/>
            <person name="Shao Z."/>
        </authorList>
    </citation>
    <scope>NUCLEOTIDE SEQUENCE [LARGE SCALE GENOMIC DNA]</scope>
    <source>
        <strain evidence="1 2">JN14CK-3</strain>
    </source>
</reference>
<dbReference type="Proteomes" id="UP000032544">
    <property type="component" value="Unassembled WGS sequence"/>
</dbReference>
<protein>
    <submittedName>
        <fullName evidence="1">Uncharacterized protein</fullName>
    </submittedName>
</protein>